<dbReference type="EMBL" id="MFTJ01000040">
    <property type="protein sequence ID" value="OGI64715.1"/>
    <property type="molecule type" value="Genomic_DNA"/>
</dbReference>
<dbReference type="Proteomes" id="UP000178700">
    <property type="component" value="Unassembled WGS sequence"/>
</dbReference>
<evidence type="ECO:0000256" key="1">
    <source>
        <dbReference type="ARBA" id="ARBA00006956"/>
    </source>
</evidence>
<dbReference type="InterPro" id="IPR005824">
    <property type="entry name" value="KOW"/>
</dbReference>
<feature type="domain" description="KOW" evidence="4">
    <location>
        <begin position="96"/>
        <end position="123"/>
    </location>
</feature>
<dbReference type="AlphaFoldDB" id="A0A1F6V517"/>
<dbReference type="Gene3D" id="2.30.30.30">
    <property type="match status" value="1"/>
</dbReference>
<organism evidence="5 6">
    <name type="scientific">Candidatus Nomurabacteria bacterium RIFCSPHIGHO2_01_FULL_39_10</name>
    <dbReference type="NCBI Taxonomy" id="1801733"/>
    <lineage>
        <taxon>Bacteria</taxon>
        <taxon>Candidatus Nomuraibacteriota</taxon>
    </lineage>
</organism>
<dbReference type="SUPFAM" id="SSF50104">
    <property type="entry name" value="Translation proteins SH3-like domain"/>
    <property type="match status" value="1"/>
</dbReference>
<evidence type="ECO:0000313" key="6">
    <source>
        <dbReference type="Proteomes" id="UP000178700"/>
    </source>
</evidence>
<dbReference type="NCBIfam" id="TIGR00405">
    <property type="entry name" value="KOW_elon_Spt5"/>
    <property type="match status" value="1"/>
</dbReference>
<dbReference type="Gene3D" id="3.30.70.940">
    <property type="entry name" value="NusG, N-terminal domain"/>
    <property type="match status" value="1"/>
</dbReference>
<dbReference type="GO" id="GO:0006354">
    <property type="term" value="P:DNA-templated transcription elongation"/>
    <property type="evidence" value="ECO:0007669"/>
    <property type="project" value="InterPro"/>
</dbReference>
<dbReference type="CDD" id="cd06091">
    <property type="entry name" value="KOW_NusG"/>
    <property type="match status" value="1"/>
</dbReference>
<dbReference type="GO" id="GO:0003746">
    <property type="term" value="F:translation elongation factor activity"/>
    <property type="evidence" value="ECO:0007669"/>
    <property type="project" value="UniProtKB-KW"/>
</dbReference>
<dbReference type="Pfam" id="PF03439">
    <property type="entry name" value="Spt5-NGN"/>
    <property type="match status" value="1"/>
</dbReference>
<gene>
    <name evidence="5" type="ORF">A2642_02950</name>
</gene>
<dbReference type="SMART" id="SM00739">
    <property type="entry name" value="KOW"/>
    <property type="match status" value="1"/>
</dbReference>
<keyword evidence="5" id="KW-0648">Protein biosynthesis</keyword>
<comment type="caution">
    <text evidence="5">The sequence shown here is derived from an EMBL/GenBank/DDBJ whole genome shotgun (WGS) entry which is preliminary data.</text>
</comment>
<dbReference type="InterPro" id="IPR011590">
    <property type="entry name" value="Spt5_arc"/>
</dbReference>
<dbReference type="InterPro" id="IPR036735">
    <property type="entry name" value="NGN_dom_sf"/>
</dbReference>
<evidence type="ECO:0000259" key="4">
    <source>
        <dbReference type="SMART" id="SM00739"/>
    </source>
</evidence>
<evidence type="ECO:0000313" key="5">
    <source>
        <dbReference type="EMBL" id="OGI64715.1"/>
    </source>
</evidence>
<evidence type="ECO:0000256" key="2">
    <source>
        <dbReference type="ARBA" id="ARBA00023015"/>
    </source>
</evidence>
<dbReference type="InterPro" id="IPR008991">
    <property type="entry name" value="Translation_prot_SH3-like_sf"/>
</dbReference>
<keyword evidence="2" id="KW-0804">Transcription</keyword>
<proteinExistence type="inferred from homology"/>
<sequence>MADTETHLFGLRTAANREDQVVDYLVSKFQMVAKKYSILAVIKAHGMRGYIFIEASSKEGAEADLQGVPYARGLLPTEIPYQEIEHMLEQVKVEMNIHKGDIVEIISGPFKRENAKVMRINRQKEEIVVELLESAVPIPITVKMDAVKVVRRDEDAPAEDEN</sequence>
<accession>A0A1F6V517</accession>
<evidence type="ECO:0000256" key="3">
    <source>
        <dbReference type="NCBIfam" id="TIGR00405"/>
    </source>
</evidence>
<keyword evidence="2" id="KW-0805">Transcription regulation</keyword>
<dbReference type="InterPro" id="IPR014722">
    <property type="entry name" value="Rib_uL2_dom2"/>
</dbReference>
<dbReference type="Pfam" id="PF00467">
    <property type="entry name" value="KOW"/>
    <property type="match status" value="1"/>
</dbReference>
<reference evidence="5 6" key="1">
    <citation type="journal article" date="2016" name="Nat. Commun.">
        <title>Thousands of microbial genomes shed light on interconnected biogeochemical processes in an aquifer system.</title>
        <authorList>
            <person name="Anantharaman K."/>
            <person name="Brown C.T."/>
            <person name="Hug L.A."/>
            <person name="Sharon I."/>
            <person name="Castelle C.J."/>
            <person name="Probst A.J."/>
            <person name="Thomas B.C."/>
            <person name="Singh A."/>
            <person name="Wilkins M.J."/>
            <person name="Karaoz U."/>
            <person name="Brodie E.L."/>
            <person name="Williams K.H."/>
            <person name="Hubbard S.S."/>
            <person name="Banfield J.F."/>
        </authorList>
    </citation>
    <scope>NUCLEOTIDE SEQUENCE [LARGE SCALE GENOMIC DNA]</scope>
</reference>
<comment type="similarity">
    <text evidence="1">Belongs to the SPT5 family.</text>
</comment>
<name>A0A1F6V517_9BACT</name>
<keyword evidence="5" id="KW-0251">Elongation factor</keyword>
<dbReference type="InterPro" id="IPR005100">
    <property type="entry name" value="NGN-domain"/>
</dbReference>
<protein>
    <recommendedName>
        <fullName evidence="3">Transcription elongation factor Spt5</fullName>
    </recommendedName>
</protein>